<comment type="catalytic activity">
    <reaction evidence="10">
        <text>ATP + H2O + 4 H(+)(in) = ADP + phosphate + 5 H(+)(out)</text>
        <dbReference type="Rhea" id="RHEA:57720"/>
        <dbReference type="ChEBI" id="CHEBI:15377"/>
        <dbReference type="ChEBI" id="CHEBI:15378"/>
        <dbReference type="ChEBI" id="CHEBI:30616"/>
        <dbReference type="ChEBI" id="CHEBI:43474"/>
        <dbReference type="ChEBI" id="CHEBI:456216"/>
        <dbReference type="EC" id="7.1.2.2"/>
    </reaction>
</comment>
<keyword evidence="3" id="KW-0813">Transport</keyword>
<dbReference type="Pfam" id="PF02874">
    <property type="entry name" value="ATP-synt_ab_N"/>
    <property type="match status" value="1"/>
</dbReference>
<comment type="caution">
    <text evidence="12">The sequence shown here is derived from an EMBL/GenBank/DDBJ whole genome shotgun (WGS) entry which is preliminary data.</text>
</comment>
<comment type="subcellular location">
    <subcellularLocation>
        <location evidence="1">Membrane</location>
    </subcellularLocation>
</comment>
<evidence type="ECO:0000259" key="11">
    <source>
        <dbReference type="Pfam" id="PF02874"/>
    </source>
</evidence>
<evidence type="ECO:0000313" key="13">
    <source>
        <dbReference type="Proteomes" id="UP000780801"/>
    </source>
</evidence>
<comment type="similarity">
    <text evidence="2">Belongs to the ATPase alpha/beta chains family.</text>
</comment>
<evidence type="ECO:0000256" key="9">
    <source>
        <dbReference type="ARBA" id="ARBA00023310"/>
    </source>
</evidence>
<keyword evidence="8" id="KW-0139">CF(1)</keyword>
<dbReference type="GO" id="GO:0005739">
    <property type="term" value="C:mitochondrion"/>
    <property type="evidence" value="ECO:0007669"/>
    <property type="project" value="GOC"/>
</dbReference>
<protein>
    <submittedName>
        <fullName evidence="12">Atp2, beta subunit of the F1 sector of mitochondrial F1F0 ATP synthase</fullName>
    </submittedName>
</protein>
<dbReference type="AlphaFoldDB" id="A0A9P6FLW6"/>
<dbReference type="PANTHER" id="PTHR15184:SF71">
    <property type="entry name" value="ATP SYNTHASE SUBUNIT BETA, MITOCHONDRIAL"/>
    <property type="match status" value="1"/>
</dbReference>
<dbReference type="SUPFAM" id="SSF50615">
    <property type="entry name" value="N-terminal domain of alpha and beta subunits of F1 ATP synthase"/>
    <property type="match status" value="1"/>
</dbReference>
<name>A0A9P6FLW6_9FUNG</name>
<evidence type="ECO:0000256" key="4">
    <source>
        <dbReference type="ARBA" id="ARBA00022741"/>
    </source>
</evidence>
<dbReference type="GO" id="GO:0045259">
    <property type="term" value="C:proton-transporting ATP synthase complex"/>
    <property type="evidence" value="ECO:0007669"/>
    <property type="project" value="UniProtKB-KW"/>
</dbReference>
<feature type="non-terminal residue" evidence="12">
    <location>
        <position position="57"/>
    </location>
</feature>
<evidence type="ECO:0000313" key="12">
    <source>
        <dbReference type="EMBL" id="KAF9577837.1"/>
    </source>
</evidence>
<dbReference type="InterPro" id="IPR036121">
    <property type="entry name" value="ATPase_F1/V1/A1_a/bsu_N_sf"/>
</dbReference>
<accession>A0A9P6FLW6</accession>
<evidence type="ECO:0000256" key="1">
    <source>
        <dbReference type="ARBA" id="ARBA00004370"/>
    </source>
</evidence>
<reference evidence="12" key="1">
    <citation type="journal article" date="2020" name="Fungal Divers.">
        <title>Resolving the Mortierellaceae phylogeny through synthesis of multi-gene phylogenetics and phylogenomics.</title>
        <authorList>
            <person name="Vandepol N."/>
            <person name="Liber J."/>
            <person name="Desiro A."/>
            <person name="Na H."/>
            <person name="Kennedy M."/>
            <person name="Barry K."/>
            <person name="Grigoriev I.V."/>
            <person name="Miller A.N."/>
            <person name="O'Donnell K."/>
            <person name="Stajich J.E."/>
            <person name="Bonito G."/>
        </authorList>
    </citation>
    <scope>NUCLEOTIDE SEQUENCE</scope>
    <source>
        <strain evidence="12">KOD1015</strain>
    </source>
</reference>
<evidence type="ECO:0000256" key="5">
    <source>
        <dbReference type="ARBA" id="ARBA00022840"/>
    </source>
</evidence>
<dbReference type="InterPro" id="IPR004100">
    <property type="entry name" value="ATPase_F1/V1/A1_a/bsu_N"/>
</dbReference>
<organism evidence="12 13">
    <name type="scientific">Lunasporangiospora selenospora</name>
    <dbReference type="NCBI Taxonomy" id="979761"/>
    <lineage>
        <taxon>Eukaryota</taxon>
        <taxon>Fungi</taxon>
        <taxon>Fungi incertae sedis</taxon>
        <taxon>Mucoromycota</taxon>
        <taxon>Mortierellomycotina</taxon>
        <taxon>Mortierellomycetes</taxon>
        <taxon>Mortierellales</taxon>
        <taxon>Mortierellaceae</taxon>
        <taxon>Lunasporangiospora</taxon>
    </lineage>
</organism>
<keyword evidence="13" id="KW-1185">Reference proteome</keyword>
<gene>
    <name evidence="12" type="primary">ATP2_1</name>
    <name evidence="12" type="ORF">BGW38_006700</name>
</gene>
<dbReference type="GO" id="GO:0005524">
    <property type="term" value="F:ATP binding"/>
    <property type="evidence" value="ECO:0007669"/>
    <property type="project" value="UniProtKB-KW"/>
</dbReference>
<dbReference type="GO" id="GO:0046933">
    <property type="term" value="F:proton-transporting ATP synthase activity, rotational mechanism"/>
    <property type="evidence" value="ECO:0007669"/>
    <property type="project" value="TreeGrafter"/>
</dbReference>
<dbReference type="Proteomes" id="UP000780801">
    <property type="component" value="Unassembled WGS sequence"/>
</dbReference>
<feature type="non-terminal residue" evidence="12">
    <location>
        <position position="1"/>
    </location>
</feature>
<evidence type="ECO:0000256" key="8">
    <source>
        <dbReference type="ARBA" id="ARBA00023196"/>
    </source>
</evidence>
<dbReference type="OrthoDB" id="14523at2759"/>
<keyword evidence="7" id="KW-0472">Membrane</keyword>
<evidence type="ECO:0000256" key="6">
    <source>
        <dbReference type="ARBA" id="ARBA00023065"/>
    </source>
</evidence>
<dbReference type="Gene3D" id="2.40.10.170">
    <property type="match status" value="1"/>
</dbReference>
<keyword evidence="5" id="KW-0067">ATP-binding</keyword>
<dbReference type="PANTHER" id="PTHR15184">
    <property type="entry name" value="ATP SYNTHASE"/>
    <property type="match status" value="1"/>
</dbReference>
<evidence type="ECO:0000256" key="10">
    <source>
        <dbReference type="ARBA" id="ARBA00048383"/>
    </source>
</evidence>
<dbReference type="GO" id="GO:0042776">
    <property type="term" value="P:proton motive force-driven mitochondrial ATP synthesis"/>
    <property type="evidence" value="ECO:0007669"/>
    <property type="project" value="TreeGrafter"/>
</dbReference>
<feature type="domain" description="ATPase F1/V1/A1 complex alpha/beta subunit N-terminal" evidence="11">
    <location>
        <begin position="12"/>
        <end position="57"/>
    </location>
</feature>
<keyword evidence="9" id="KW-0066">ATP synthesis</keyword>
<evidence type="ECO:0000256" key="2">
    <source>
        <dbReference type="ARBA" id="ARBA00008936"/>
    </source>
</evidence>
<keyword evidence="4" id="KW-0547">Nucleotide-binding</keyword>
<dbReference type="EMBL" id="JAABOA010004308">
    <property type="protein sequence ID" value="KAF9577837.1"/>
    <property type="molecule type" value="Genomic_DNA"/>
</dbReference>
<evidence type="ECO:0000256" key="3">
    <source>
        <dbReference type="ARBA" id="ARBA00022448"/>
    </source>
</evidence>
<evidence type="ECO:0000256" key="7">
    <source>
        <dbReference type="ARBA" id="ARBA00023136"/>
    </source>
</evidence>
<proteinExistence type="inferred from homology"/>
<dbReference type="InterPro" id="IPR050053">
    <property type="entry name" value="ATPase_alpha/beta_chains"/>
</dbReference>
<sequence length="57" mass="6146">GYASDSHSNGQIRSVIGAVVDVQFEQGKLPSILNALEVKGLDRRLVLEVSQHLGENT</sequence>
<keyword evidence="6" id="KW-0406">Ion transport</keyword>